<evidence type="ECO:0000256" key="1">
    <source>
        <dbReference type="SAM" id="Phobius"/>
    </source>
</evidence>
<organism evidence="2 3">
    <name type="scientific">Methylobacterium crusticola</name>
    <dbReference type="NCBI Taxonomy" id="1697972"/>
    <lineage>
        <taxon>Bacteria</taxon>
        <taxon>Pseudomonadati</taxon>
        <taxon>Pseudomonadota</taxon>
        <taxon>Alphaproteobacteria</taxon>
        <taxon>Hyphomicrobiales</taxon>
        <taxon>Methylobacteriaceae</taxon>
        <taxon>Methylobacterium</taxon>
    </lineage>
</organism>
<sequence length="49" mass="5509">MTTPPQQNRVLALAYPVVLMAGVLWLGFWTLDEIRVARARAVAAQMWVP</sequence>
<keyword evidence="3" id="KW-1185">Reference proteome</keyword>
<feature type="transmembrane region" description="Helical" evidence="1">
    <location>
        <begin position="12"/>
        <end position="31"/>
    </location>
</feature>
<keyword evidence="1" id="KW-0472">Membrane</keyword>
<dbReference type="RefSeq" id="WP_162501458.1">
    <property type="nucleotide sequence ID" value="NZ_BPQH01000009.1"/>
</dbReference>
<evidence type="ECO:0000313" key="2">
    <source>
        <dbReference type="EMBL" id="GJD50361.1"/>
    </source>
</evidence>
<reference evidence="2" key="1">
    <citation type="journal article" date="2021" name="Front. Microbiol.">
        <title>Comprehensive Comparative Genomics and Phenotyping of Methylobacterium Species.</title>
        <authorList>
            <person name="Alessa O."/>
            <person name="Ogura Y."/>
            <person name="Fujitani Y."/>
            <person name="Takami H."/>
            <person name="Hayashi T."/>
            <person name="Sahin N."/>
            <person name="Tani A."/>
        </authorList>
    </citation>
    <scope>NUCLEOTIDE SEQUENCE</scope>
    <source>
        <strain evidence="2">KCTC 52305</strain>
    </source>
</reference>
<proteinExistence type="predicted"/>
<keyword evidence="1" id="KW-1133">Transmembrane helix</keyword>
<gene>
    <name evidence="2" type="ORF">OPKNFCMD_3100</name>
</gene>
<reference evidence="2" key="2">
    <citation type="submission" date="2021-08" db="EMBL/GenBank/DDBJ databases">
        <authorList>
            <person name="Tani A."/>
            <person name="Ola A."/>
            <person name="Ogura Y."/>
            <person name="Katsura K."/>
            <person name="Hayashi T."/>
        </authorList>
    </citation>
    <scope>NUCLEOTIDE SEQUENCE</scope>
    <source>
        <strain evidence="2">KCTC 52305</strain>
    </source>
</reference>
<name>A0ABQ4R0G8_9HYPH</name>
<keyword evidence="1" id="KW-0812">Transmembrane</keyword>
<dbReference type="Proteomes" id="UP001055167">
    <property type="component" value="Unassembled WGS sequence"/>
</dbReference>
<protein>
    <submittedName>
        <fullName evidence="2">Uncharacterized protein</fullName>
    </submittedName>
</protein>
<dbReference type="EMBL" id="BPQH01000009">
    <property type="protein sequence ID" value="GJD50361.1"/>
    <property type="molecule type" value="Genomic_DNA"/>
</dbReference>
<comment type="caution">
    <text evidence="2">The sequence shown here is derived from an EMBL/GenBank/DDBJ whole genome shotgun (WGS) entry which is preliminary data.</text>
</comment>
<accession>A0ABQ4R0G8</accession>
<evidence type="ECO:0000313" key="3">
    <source>
        <dbReference type="Proteomes" id="UP001055167"/>
    </source>
</evidence>